<dbReference type="EMBL" id="LAOJ01000001">
    <property type="protein sequence ID" value="KJV92165.1"/>
    <property type="molecule type" value="Genomic_DNA"/>
</dbReference>
<dbReference type="PATRIC" id="fig|1359194.3.peg.795"/>
<reference evidence="1 2" key="1">
    <citation type="submission" date="2015-02" db="EMBL/GenBank/DDBJ databases">
        <title>Genome Sequencing of Rickettsiales.</title>
        <authorList>
            <person name="Daugherty S.C."/>
            <person name="Su Q."/>
            <person name="Abolude K."/>
            <person name="Beier-Sexton M."/>
            <person name="Carlyon J.A."/>
            <person name="Carter R."/>
            <person name="Day N.P."/>
            <person name="Dumler S.J."/>
            <person name="Dyachenko V."/>
            <person name="Godinez A."/>
            <person name="Kurtti T.J."/>
            <person name="Lichay M."/>
            <person name="Mullins K.E."/>
            <person name="Ott S."/>
            <person name="Pappas-Brown V."/>
            <person name="Paris D.H."/>
            <person name="Patel P."/>
            <person name="Richards A.L."/>
            <person name="Sadzewicz L."/>
            <person name="Sears K."/>
            <person name="Seidman D."/>
            <person name="Sengamalay N."/>
            <person name="Stenos J."/>
            <person name="Tallon L.J."/>
            <person name="Vincent G."/>
            <person name="Fraser C.M."/>
            <person name="Munderloh U."/>
            <person name="Dunning-Hotopp J.C."/>
        </authorList>
    </citation>
    <scope>NUCLEOTIDE SEQUENCE [LARGE SCALE GENOMIC DNA]</scope>
    <source>
        <strain evidence="1 2">RML Mogi</strain>
    </source>
</reference>
<protein>
    <submittedName>
        <fullName evidence="1">Transposase</fullName>
    </submittedName>
</protein>
<organism evidence="1 2">
    <name type="scientific">Rickettsia bellii str. RML Mogi</name>
    <dbReference type="NCBI Taxonomy" id="1359194"/>
    <lineage>
        <taxon>Bacteria</taxon>
        <taxon>Pseudomonadati</taxon>
        <taxon>Pseudomonadota</taxon>
        <taxon>Alphaproteobacteria</taxon>
        <taxon>Rickettsiales</taxon>
        <taxon>Rickettsiaceae</taxon>
        <taxon>Rickettsieae</taxon>
        <taxon>Rickettsia</taxon>
        <taxon>belli group</taxon>
    </lineage>
</organism>
<name>A0A0F3QHW2_RICBE</name>
<evidence type="ECO:0000313" key="2">
    <source>
        <dbReference type="Proteomes" id="UP000033689"/>
    </source>
</evidence>
<gene>
    <name evidence="1" type="ORF">RBEMOGI_0787</name>
</gene>
<sequence>MPELTKITIGYDYLEMILYYTLTKIEQADKIKLENLLSTKLNPEIGTRLMRSLAEHWQQEGKEIGILEGLQVGEAKGIQIGKAEGKAEGEYNKAVEVAKKMLTQGCNVSLISSVTGLDEAFISSLE</sequence>
<dbReference type="Proteomes" id="UP000033689">
    <property type="component" value="Unassembled WGS sequence"/>
</dbReference>
<accession>A0A0F3QHW2</accession>
<comment type="caution">
    <text evidence="1">The sequence shown here is derived from an EMBL/GenBank/DDBJ whole genome shotgun (WGS) entry which is preliminary data.</text>
</comment>
<proteinExistence type="predicted"/>
<dbReference type="AlphaFoldDB" id="A0A0F3QHW2"/>
<evidence type="ECO:0000313" key="1">
    <source>
        <dbReference type="EMBL" id="KJV92165.1"/>
    </source>
</evidence>